<dbReference type="Gene3D" id="1.25.40.10">
    <property type="entry name" value="Tetratricopeptide repeat domain"/>
    <property type="match status" value="1"/>
</dbReference>
<name>A0ABW4YJL0_9BACL</name>
<dbReference type="InterPro" id="IPR011990">
    <property type="entry name" value="TPR-like_helical_dom_sf"/>
</dbReference>
<dbReference type="RefSeq" id="WP_377771589.1">
    <property type="nucleotide sequence ID" value="NZ_JBHUHO010000029.1"/>
</dbReference>
<dbReference type="InterPro" id="IPR019734">
    <property type="entry name" value="TPR_rpt"/>
</dbReference>
<evidence type="ECO:0000313" key="3">
    <source>
        <dbReference type="EMBL" id="MFD2115925.1"/>
    </source>
</evidence>
<accession>A0ABW4YJL0</accession>
<feature type="repeat" description="TPR" evidence="1">
    <location>
        <begin position="158"/>
        <end position="191"/>
    </location>
</feature>
<keyword evidence="4" id="KW-1185">Reference proteome</keyword>
<keyword evidence="2" id="KW-0175">Coiled coil</keyword>
<dbReference type="SUPFAM" id="SSF48452">
    <property type="entry name" value="TPR-like"/>
    <property type="match status" value="1"/>
</dbReference>
<evidence type="ECO:0000313" key="4">
    <source>
        <dbReference type="Proteomes" id="UP001597362"/>
    </source>
</evidence>
<sequence length="220" mass="25903">MFQYMFTTMHEALDQIVAQYNEADEAEQEQYLEQLKELKQVSDTCLEMWLEFEERWTTLVESNQSDEAVNYIQPLEPADTVSNNDNPWNEFAVGRGYYNLFMFREAANNFLTAVEQAPHNHLARLFLGMCYMHLQQWQAAEREFKLLLVLSENEKWLALSYNALGCIAAIYKQLDKAQQLFEKSYQIYPHFSYSLNNLKACQNKQQQLSLYFGSTELCCM</sequence>
<feature type="coiled-coil region" evidence="2">
    <location>
        <begin position="9"/>
        <end position="41"/>
    </location>
</feature>
<keyword evidence="1" id="KW-0802">TPR repeat</keyword>
<dbReference type="Proteomes" id="UP001597362">
    <property type="component" value="Unassembled WGS sequence"/>
</dbReference>
<comment type="caution">
    <text evidence="3">The sequence shown here is derived from an EMBL/GenBank/DDBJ whole genome shotgun (WGS) entry which is preliminary data.</text>
</comment>
<dbReference type="EMBL" id="JBHUHO010000029">
    <property type="protein sequence ID" value="MFD2115925.1"/>
    <property type="molecule type" value="Genomic_DNA"/>
</dbReference>
<dbReference type="PROSITE" id="PS50005">
    <property type="entry name" value="TPR"/>
    <property type="match status" value="1"/>
</dbReference>
<gene>
    <name evidence="3" type="ORF">ACFSJH_09340</name>
</gene>
<organism evidence="3 4">
    <name type="scientific">Paenibacillus yanchengensis</name>
    <dbReference type="NCBI Taxonomy" id="2035833"/>
    <lineage>
        <taxon>Bacteria</taxon>
        <taxon>Bacillati</taxon>
        <taxon>Bacillota</taxon>
        <taxon>Bacilli</taxon>
        <taxon>Bacillales</taxon>
        <taxon>Paenibacillaceae</taxon>
        <taxon>Paenibacillus</taxon>
    </lineage>
</organism>
<evidence type="ECO:0000256" key="2">
    <source>
        <dbReference type="SAM" id="Coils"/>
    </source>
</evidence>
<dbReference type="SMART" id="SM00028">
    <property type="entry name" value="TPR"/>
    <property type="match status" value="3"/>
</dbReference>
<dbReference type="Pfam" id="PF13424">
    <property type="entry name" value="TPR_12"/>
    <property type="match status" value="1"/>
</dbReference>
<proteinExistence type="predicted"/>
<evidence type="ECO:0000256" key="1">
    <source>
        <dbReference type="PROSITE-ProRule" id="PRU00339"/>
    </source>
</evidence>
<protein>
    <submittedName>
        <fullName evidence="3">Tetratricopeptide repeat protein</fullName>
    </submittedName>
</protein>
<reference evidence="4" key="1">
    <citation type="journal article" date="2019" name="Int. J. Syst. Evol. Microbiol.">
        <title>The Global Catalogue of Microorganisms (GCM) 10K type strain sequencing project: providing services to taxonomists for standard genome sequencing and annotation.</title>
        <authorList>
            <consortium name="The Broad Institute Genomics Platform"/>
            <consortium name="The Broad Institute Genome Sequencing Center for Infectious Disease"/>
            <person name="Wu L."/>
            <person name="Ma J."/>
        </authorList>
    </citation>
    <scope>NUCLEOTIDE SEQUENCE [LARGE SCALE GENOMIC DNA]</scope>
    <source>
        <strain evidence="4">GH52</strain>
    </source>
</reference>